<dbReference type="FunFam" id="1.10.8.60:FF:000043">
    <property type="entry name" value="Lon protease homolog, mitochondrial"/>
    <property type="match status" value="1"/>
</dbReference>
<keyword evidence="6 12" id="KW-0720">Serine protease</keyword>
<accession>A0A9Q1BLZ5</accession>
<dbReference type="SUPFAM" id="SSF52540">
    <property type="entry name" value="P-loop containing nucleoside triphosphate hydrolases"/>
    <property type="match status" value="1"/>
</dbReference>
<dbReference type="InterPro" id="IPR015947">
    <property type="entry name" value="PUA-like_sf"/>
</dbReference>
<evidence type="ECO:0000259" key="17">
    <source>
        <dbReference type="PROSITE" id="PS51786"/>
    </source>
</evidence>
<gene>
    <name evidence="19" type="ORF">HOLleu_28241</name>
</gene>
<dbReference type="Pfam" id="PF02190">
    <property type="entry name" value="LON_substr_bdg"/>
    <property type="match status" value="1"/>
</dbReference>
<keyword evidence="5 12" id="KW-0378">Hydrolase</keyword>
<name>A0A9Q1BLZ5_HOLLE</name>
<feature type="region of interest" description="Disordered" evidence="16">
    <location>
        <begin position="1320"/>
        <end position="1353"/>
    </location>
</feature>
<dbReference type="InterPro" id="IPR054594">
    <property type="entry name" value="Lon_lid"/>
</dbReference>
<dbReference type="NCBIfam" id="TIGR00763">
    <property type="entry name" value="lon"/>
    <property type="match status" value="1"/>
</dbReference>
<dbReference type="FunFam" id="3.40.50.300:FF:000021">
    <property type="entry name" value="Lon protease homolog"/>
    <property type="match status" value="1"/>
</dbReference>
<dbReference type="GO" id="GO:0004176">
    <property type="term" value="F:ATP-dependent peptidase activity"/>
    <property type="evidence" value="ECO:0007669"/>
    <property type="project" value="UniProtKB-UniRule"/>
</dbReference>
<comment type="catalytic activity">
    <reaction evidence="11 12">
        <text>Hydrolysis of proteins in presence of ATP.</text>
        <dbReference type="EC" id="3.4.21.53"/>
    </reaction>
</comment>
<keyword evidence="20" id="KW-1185">Reference proteome</keyword>
<dbReference type="Proteomes" id="UP001152320">
    <property type="component" value="Chromosome 14"/>
</dbReference>
<feature type="region of interest" description="Disordered" evidence="16">
    <location>
        <begin position="1458"/>
        <end position="1499"/>
    </location>
</feature>
<evidence type="ECO:0000256" key="3">
    <source>
        <dbReference type="ARBA" id="ARBA00022670"/>
    </source>
</evidence>
<dbReference type="GO" id="GO:0004252">
    <property type="term" value="F:serine-type endopeptidase activity"/>
    <property type="evidence" value="ECO:0007669"/>
    <property type="project" value="UniProtKB-UniRule"/>
</dbReference>
<keyword evidence="9 12" id="KW-0238">DNA-binding</keyword>
<keyword evidence="7 12" id="KW-0067">ATP-binding</keyword>
<dbReference type="InterPro" id="IPR008268">
    <property type="entry name" value="Peptidase_S16_AS"/>
</dbReference>
<feature type="active site" evidence="12 13">
    <location>
        <position position="938"/>
    </location>
</feature>
<dbReference type="EC" id="3.4.21.53" evidence="12"/>
<keyword evidence="3 12" id="KW-0645">Protease</keyword>
<dbReference type="InterPro" id="IPR029417">
    <property type="entry name" value="FAM227"/>
</dbReference>
<dbReference type="SUPFAM" id="SSF54211">
    <property type="entry name" value="Ribosomal protein S5 domain 2-like"/>
    <property type="match status" value="1"/>
</dbReference>
<dbReference type="GO" id="GO:0007005">
    <property type="term" value="P:mitochondrion organization"/>
    <property type="evidence" value="ECO:0007669"/>
    <property type="project" value="TreeGrafter"/>
</dbReference>
<evidence type="ECO:0000256" key="8">
    <source>
        <dbReference type="ARBA" id="ARBA00022946"/>
    </source>
</evidence>
<dbReference type="GO" id="GO:0003697">
    <property type="term" value="F:single-stranded DNA binding"/>
    <property type="evidence" value="ECO:0007669"/>
    <property type="project" value="TreeGrafter"/>
</dbReference>
<dbReference type="FunFam" id="2.30.130.40:FF:000004">
    <property type="entry name" value="Lon protease homolog, mitochondrial"/>
    <property type="match status" value="1"/>
</dbReference>
<dbReference type="InterPro" id="IPR004815">
    <property type="entry name" value="Lon_bac/euk-typ"/>
</dbReference>
<feature type="compositionally biased region" description="Polar residues" evidence="16">
    <location>
        <begin position="1320"/>
        <end position="1334"/>
    </location>
</feature>
<evidence type="ECO:0000256" key="4">
    <source>
        <dbReference type="ARBA" id="ARBA00022741"/>
    </source>
</evidence>
<evidence type="ECO:0000256" key="7">
    <source>
        <dbReference type="ARBA" id="ARBA00022840"/>
    </source>
</evidence>
<dbReference type="FunFam" id="1.20.5.5270:FF:000001">
    <property type="entry name" value="Lon protease homolog, mitochondrial"/>
    <property type="match status" value="1"/>
</dbReference>
<evidence type="ECO:0000256" key="9">
    <source>
        <dbReference type="ARBA" id="ARBA00023125"/>
    </source>
</evidence>
<evidence type="ECO:0000256" key="5">
    <source>
        <dbReference type="ARBA" id="ARBA00022801"/>
    </source>
</evidence>
<dbReference type="Gene3D" id="1.20.5.5270">
    <property type="match status" value="1"/>
</dbReference>
<evidence type="ECO:0000256" key="6">
    <source>
        <dbReference type="ARBA" id="ARBA00022825"/>
    </source>
</evidence>
<dbReference type="GO" id="GO:0005524">
    <property type="term" value="F:ATP binding"/>
    <property type="evidence" value="ECO:0007669"/>
    <property type="project" value="UniProtKB-UniRule"/>
</dbReference>
<dbReference type="CDD" id="cd19500">
    <property type="entry name" value="RecA-like_Lon"/>
    <property type="match status" value="1"/>
</dbReference>
<evidence type="ECO:0000313" key="19">
    <source>
        <dbReference type="EMBL" id="KAJ8028971.1"/>
    </source>
</evidence>
<dbReference type="Gene3D" id="3.30.230.10">
    <property type="match status" value="1"/>
</dbReference>
<dbReference type="GO" id="GO:0005759">
    <property type="term" value="C:mitochondrial matrix"/>
    <property type="evidence" value="ECO:0007669"/>
    <property type="project" value="UniProtKB-SubCell"/>
</dbReference>
<dbReference type="FunFam" id="1.20.58.1480:FF:000002">
    <property type="entry name" value="Lon protease homolog, mitochondrial"/>
    <property type="match status" value="1"/>
</dbReference>
<feature type="coiled-coil region" evidence="15">
    <location>
        <begin position="1054"/>
        <end position="1081"/>
    </location>
</feature>
<protein>
    <recommendedName>
        <fullName evidence="12">Lon protease homolog, mitochondrial</fullName>
        <ecNumber evidence="12">3.4.21.53</ecNumber>
    </recommendedName>
</protein>
<dbReference type="InterPro" id="IPR046336">
    <property type="entry name" value="Lon_prtase_N_sf"/>
</dbReference>
<comment type="similarity">
    <text evidence="2">Belongs to the FAM227 family.</text>
</comment>
<feature type="compositionally biased region" description="Gly residues" evidence="16">
    <location>
        <begin position="130"/>
        <end position="153"/>
    </location>
</feature>
<proteinExistence type="inferred from homology"/>
<dbReference type="InterPro" id="IPR014721">
    <property type="entry name" value="Ribsml_uS5_D2-typ_fold_subgr"/>
</dbReference>
<feature type="active site" evidence="12 13">
    <location>
        <position position="895"/>
    </location>
</feature>
<dbReference type="InterPro" id="IPR027503">
    <property type="entry name" value="Lonm_euk"/>
</dbReference>
<evidence type="ECO:0000256" key="1">
    <source>
        <dbReference type="ARBA" id="ARBA00004305"/>
    </source>
</evidence>
<evidence type="ECO:0000256" key="11">
    <source>
        <dbReference type="ARBA" id="ARBA00050665"/>
    </source>
</evidence>
<keyword evidence="4 12" id="KW-0547">Nucleotide-binding</keyword>
<evidence type="ECO:0000256" key="10">
    <source>
        <dbReference type="ARBA" id="ARBA00023128"/>
    </source>
</evidence>
<evidence type="ECO:0000256" key="16">
    <source>
        <dbReference type="SAM" id="MobiDB-lite"/>
    </source>
</evidence>
<keyword evidence="10 12" id="KW-0496">Mitochondrion</keyword>
<dbReference type="Gene3D" id="1.10.8.60">
    <property type="match status" value="1"/>
</dbReference>
<dbReference type="EMBL" id="JAIZAY010000014">
    <property type="protein sequence ID" value="KAJ8028971.1"/>
    <property type="molecule type" value="Genomic_DNA"/>
</dbReference>
<dbReference type="Gene3D" id="1.20.58.1480">
    <property type="match status" value="1"/>
</dbReference>
<dbReference type="GO" id="GO:0051131">
    <property type="term" value="P:chaperone-mediated protein complex assembly"/>
    <property type="evidence" value="ECO:0007669"/>
    <property type="project" value="UniProtKB-UniRule"/>
</dbReference>
<dbReference type="PROSITE" id="PS01046">
    <property type="entry name" value="LON_SER"/>
    <property type="match status" value="1"/>
</dbReference>
<dbReference type="PROSITE" id="PS51786">
    <property type="entry name" value="LON_PROTEOLYTIC"/>
    <property type="match status" value="1"/>
</dbReference>
<evidence type="ECO:0000256" key="15">
    <source>
        <dbReference type="SAM" id="Coils"/>
    </source>
</evidence>
<dbReference type="Pfam" id="PF00004">
    <property type="entry name" value="AAA"/>
    <property type="match status" value="1"/>
</dbReference>
<dbReference type="SMART" id="SM00382">
    <property type="entry name" value="AAA"/>
    <property type="match status" value="1"/>
</dbReference>
<dbReference type="Pfam" id="PF05362">
    <property type="entry name" value="Lon_C"/>
    <property type="match status" value="1"/>
</dbReference>
<dbReference type="InterPro" id="IPR003959">
    <property type="entry name" value="ATPase_AAA_core"/>
</dbReference>
<sequence>MLPRIRIINSATCLRHSSIRNGKGHNLFSVEVERRKIYRGIATCFVPSRPNHITSYTKPISPVSSTVHHTSEHCFHQSFQWKRSLLSHRHSVPFVGRRNFIWKWSGDDGNDPNSGSSSGQSGNGKEGESSGYGVGSNGGDSQDSGGGSSGGGFPQPPIVSLTPMTVPETFSPIPVIAVPRNPVFPKFIKIIEITNRPLMDLIKRKVKLAQPYVGVFLRKDDQEDVELVQSLDNIYTVGAFSQIHEMHDLGDKLRMIVMGHRRIRINSVLDNKEVLTSDVQGGKPDGETGESEIPSALDNTTLVEEFPEQVLMAEVENINHMPFETTEEVKALTAEVVKTIRDIIAMNPLYRESVAQMIQAGQRVIDNPVYLSDLGAALTGAEAAELQEVLEEMDIPKRLLLALNLLKKEYELSKLQHRLGKEVEEKVKTAHRKFMLQEQLKIIKKELGIEKDDKDAIEEKFMERLKDKVVPEPIMEVINEEMKKLSYLDNHSSEFSVTRNYLDWLTQLPWGIGSEENLDLKRAADVLEEDHYGMEDVKNRILEFIAVSNLKKSTQGKILCFYGPPGVGKTSIAKSIAKAINREYFRFSVGGMTDVAEIKGHRRTYVGAMPGKMIQCLKKVKTENPLVLIDEVDKIGRGYQGDPSSALLELMDPEQNANFLDHYLDVPVDLSKVLFICTANVTDTIPEPLRDRMEMIDVSGYVAEEKVNIADKYLIPVIEDQTGLTNKQVSISKDAMYTLIKSYCRESGVRNLQKQIDKIYRKAAFKIVKEGIEGVAVTPDNLQDFVGKPIFTTERMYDKTPPGVVMGLAWTSMGGSTLYIETALKRKEEKGKEKEGMGSLEITGNLGDVMKESAHIASTFAKSFLLQNHSDNDILQTSHIHLHVPEGATPKDGPSAGCTIVTALLSLALNQPVRQNVAMTGEVSLTGKVLPVGGIKEKTIAKLRVDLKDILKGSACMVVYCSSLSRPNMLFGNPDTSKIPQTPSVQASQPPSTLEEFLKKERLKDWPVTDENDSKLNLDGEKNLLGSVEDIVETLREHARILFAKEVSRWGVIEAVATNILDNLDSKIDQLQQRLDVYANMIVTDEKPSVQLNNQMFSSPSSVMEKAAKSDAVKAHRKQKKDKTTDMRALILGSKARSVEVMTYPGFKATELTELPHGLEAPQLLDRVTRAQGFNPGFNKFWKKLFQSEASVAVMQDIFWWLFLDKFEVYADCLAQTVFAAYWEAFIDSHKEFDGRFKQDIVSLCSEWVAGVKSQPEAFSHWNVRKLQPKSMSKGQEEDSNKVILMKDGKVNSQADFSISFDFVDADKAIATDATDLPQSSLQEPLHVSRSQKFPQHDREQTGAKKFSHSVPESPRECRSSYGLLAVTFSFTLEFPTSPAPTYREVIKETKKFSKAVHDEYHKISDILAKELAAIERQKTQQTREIETLKAQILQHTADMKIMSEKILDYREREGRKLRRKVRARDEDQVKVASSVSSSSDTVDDNDDEGTSSSGEDQL</sequence>
<comment type="caution">
    <text evidence="19">The sequence shown here is derived from an EMBL/GenBank/DDBJ whole genome shotgun (WGS) entry which is preliminary data.</text>
</comment>
<feature type="region of interest" description="Disordered" evidence="16">
    <location>
        <begin position="106"/>
        <end position="160"/>
    </location>
</feature>
<reference evidence="19" key="1">
    <citation type="submission" date="2021-10" db="EMBL/GenBank/DDBJ databases">
        <title>Tropical sea cucumber genome reveals ecological adaptation and Cuvierian tubules defense mechanism.</title>
        <authorList>
            <person name="Chen T."/>
        </authorList>
    </citation>
    <scope>NUCLEOTIDE SEQUENCE</scope>
    <source>
        <strain evidence="19">Nanhai2018</strain>
        <tissue evidence="19">Muscle</tissue>
    </source>
</reference>
<comment type="subcellular location">
    <subcellularLocation>
        <location evidence="1 12">Mitochondrion matrix</location>
    </subcellularLocation>
</comment>
<evidence type="ECO:0000256" key="12">
    <source>
        <dbReference type="HAMAP-Rule" id="MF_03120"/>
    </source>
</evidence>
<dbReference type="InterPro" id="IPR008269">
    <property type="entry name" value="Lon_proteolytic"/>
</dbReference>
<dbReference type="HAMAP" id="MF_03120">
    <property type="entry name" value="lonm_euk"/>
    <property type="match status" value="1"/>
</dbReference>
<feature type="domain" description="Lon proteolytic" evidence="17">
    <location>
        <begin position="799"/>
        <end position="941"/>
    </location>
</feature>
<dbReference type="PANTHER" id="PTHR43718:SF2">
    <property type="entry name" value="LON PROTEASE HOMOLOG, MITOCHONDRIAL"/>
    <property type="match status" value="1"/>
</dbReference>
<dbReference type="InterPro" id="IPR020568">
    <property type="entry name" value="Ribosomal_Su5_D2-typ_SF"/>
</dbReference>
<evidence type="ECO:0000256" key="2">
    <source>
        <dbReference type="ARBA" id="ARBA00008666"/>
    </source>
</evidence>
<dbReference type="GO" id="GO:0043565">
    <property type="term" value="F:sequence-specific DNA binding"/>
    <property type="evidence" value="ECO:0007669"/>
    <property type="project" value="UniProtKB-UniRule"/>
</dbReference>
<evidence type="ECO:0000256" key="14">
    <source>
        <dbReference type="RuleBase" id="RU000591"/>
    </source>
</evidence>
<keyword evidence="8" id="KW-0809">Transit peptide</keyword>
<dbReference type="InterPro" id="IPR003111">
    <property type="entry name" value="Lon_prtase_N"/>
</dbReference>
<feature type="domain" description="Lon N-terminal" evidence="18">
    <location>
        <begin position="173"/>
        <end position="410"/>
    </location>
</feature>
<dbReference type="Pfam" id="PF22667">
    <property type="entry name" value="Lon_lid"/>
    <property type="match status" value="1"/>
</dbReference>
<dbReference type="PANTHER" id="PTHR43718">
    <property type="entry name" value="LON PROTEASE"/>
    <property type="match status" value="1"/>
</dbReference>
<dbReference type="PROSITE" id="PS51787">
    <property type="entry name" value="LON_N"/>
    <property type="match status" value="1"/>
</dbReference>
<dbReference type="Pfam" id="PF14922">
    <property type="entry name" value="FWWh"/>
    <property type="match status" value="1"/>
</dbReference>
<dbReference type="SUPFAM" id="SSF88697">
    <property type="entry name" value="PUA domain-like"/>
    <property type="match status" value="1"/>
</dbReference>
<comment type="function">
    <text evidence="12">ATP-dependent serine protease that mediates the selective degradation of misfolded, unassembled or oxidatively damaged polypeptides as well as certain short-lived regulatory proteins in the mitochondrial matrix. May also have a chaperone function in the assembly of inner membrane protein complexes. Participates in the regulation of mitochondrial gene expression and in the maintenance of the integrity of the mitochondrial genome. Binds to mitochondrial DNA in a site-specific manner.</text>
</comment>
<feature type="binding site" evidence="12">
    <location>
        <begin position="563"/>
        <end position="570"/>
    </location>
    <ligand>
        <name>ATP</name>
        <dbReference type="ChEBI" id="CHEBI:30616"/>
    </ligand>
</feature>
<dbReference type="GO" id="GO:0070407">
    <property type="term" value="P:oxidation-dependent protein catabolic process"/>
    <property type="evidence" value="ECO:0007669"/>
    <property type="project" value="UniProtKB-UniRule"/>
</dbReference>
<dbReference type="SMART" id="SM00464">
    <property type="entry name" value="LON"/>
    <property type="match status" value="1"/>
</dbReference>
<dbReference type="GO" id="GO:0034599">
    <property type="term" value="P:cellular response to oxidative stress"/>
    <property type="evidence" value="ECO:0007669"/>
    <property type="project" value="UniProtKB-UniRule"/>
</dbReference>
<evidence type="ECO:0000259" key="18">
    <source>
        <dbReference type="PROSITE" id="PS51787"/>
    </source>
</evidence>
<comment type="similarity">
    <text evidence="12 13 14">Belongs to the peptidase S16 family.</text>
</comment>
<dbReference type="Gene3D" id="2.30.130.40">
    <property type="entry name" value="LON domain-like"/>
    <property type="match status" value="1"/>
</dbReference>
<evidence type="ECO:0000256" key="13">
    <source>
        <dbReference type="PROSITE-ProRule" id="PRU01122"/>
    </source>
</evidence>
<keyword evidence="15" id="KW-0175">Coiled coil</keyword>
<feature type="compositionally biased region" description="Low complexity" evidence="16">
    <location>
        <begin position="1471"/>
        <end position="1481"/>
    </location>
</feature>
<dbReference type="InterPro" id="IPR003593">
    <property type="entry name" value="AAA+_ATPase"/>
</dbReference>
<comment type="subunit">
    <text evidence="12">Homohexamer or homoheptamer. Organized in a ring with a central cavity.</text>
</comment>
<dbReference type="InterPro" id="IPR027065">
    <property type="entry name" value="Lon_Prtase"/>
</dbReference>
<dbReference type="InterPro" id="IPR027417">
    <property type="entry name" value="P-loop_NTPase"/>
</dbReference>
<dbReference type="Gene3D" id="3.40.50.300">
    <property type="entry name" value="P-loop containing nucleotide triphosphate hydrolases"/>
    <property type="match status" value="1"/>
</dbReference>
<dbReference type="OrthoDB" id="2411602at2759"/>
<organism evidence="19 20">
    <name type="scientific">Holothuria leucospilota</name>
    <name type="common">Black long sea cucumber</name>
    <name type="synonym">Mertensiothuria leucospilota</name>
    <dbReference type="NCBI Taxonomy" id="206669"/>
    <lineage>
        <taxon>Eukaryota</taxon>
        <taxon>Metazoa</taxon>
        <taxon>Echinodermata</taxon>
        <taxon>Eleutherozoa</taxon>
        <taxon>Echinozoa</taxon>
        <taxon>Holothuroidea</taxon>
        <taxon>Aspidochirotacea</taxon>
        <taxon>Aspidochirotida</taxon>
        <taxon>Holothuriidae</taxon>
        <taxon>Holothuria</taxon>
    </lineage>
</organism>
<dbReference type="GO" id="GO:0006515">
    <property type="term" value="P:protein quality control for misfolded or incompletely synthesized proteins"/>
    <property type="evidence" value="ECO:0007669"/>
    <property type="project" value="UniProtKB-UniRule"/>
</dbReference>
<evidence type="ECO:0000313" key="20">
    <source>
        <dbReference type="Proteomes" id="UP001152320"/>
    </source>
</evidence>
<dbReference type="PRINTS" id="PR00830">
    <property type="entry name" value="ENDOLAPTASE"/>
</dbReference>
<dbReference type="GO" id="GO:0016887">
    <property type="term" value="F:ATP hydrolysis activity"/>
    <property type="evidence" value="ECO:0007669"/>
    <property type="project" value="UniProtKB-UniRule"/>
</dbReference>
<feature type="compositionally biased region" description="Low complexity" evidence="16">
    <location>
        <begin position="111"/>
        <end position="120"/>
    </location>
</feature>